<dbReference type="PANTHER" id="PTHR36438:SF1">
    <property type="entry name" value="IRON-SULFUR CLUSTER REPAIR PROTEIN YTFE"/>
    <property type="match status" value="1"/>
</dbReference>
<accession>Q021S9</accession>
<dbReference type="AlphaFoldDB" id="Q021S9"/>
<evidence type="ECO:0000256" key="3">
    <source>
        <dbReference type="ARBA" id="ARBA00022723"/>
    </source>
</evidence>
<reference evidence="6" key="1">
    <citation type="submission" date="2006-10" db="EMBL/GenBank/DDBJ databases">
        <title>Complete sequence of Solibacter usitatus Ellin6076.</title>
        <authorList>
            <consortium name="US DOE Joint Genome Institute"/>
            <person name="Copeland A."/>
            <person name="Lucas S."/>
            <person name="Lapidus A."/>
            <person name="Barry K."/>
            <person name="Detter J.C."/>
            <person name="Glavina del Rio T."/>
            <person name="Hammon N."/>
            <person name="Israni S."/>
            <person name="Dalin E."/>
            <person name="Tice H."/>
            <person name="Pitluck S."/>
            <person name="Thompson L.S."/>
            <person name="Brettin T."/>
            <person name="Bruce D."/>
            <person name="Han C."/>
            <person name="Tapia R."/>
            <person name="Gilna P."/>
            <person name="Schmutz J."/>
            <person name="Larimer F."/>
            <person name="Land M."/>
            <person name="Hauser L."/>
            <person name="Kyrpides N."/>
            <person name="Mikhailova N."/>
            <person name="Janssen P.H."/>
            <person name="Kuske C.R."/>
            <person name="Richardson P."/>
        </authorList>
    </citation>
    <scope>NUCLEOTIDE SEQUENCE</scope>
    <source>
        <strain evidence="6">Ellin6076</strain>
    </source>
</reference>
<dbReference type="STRING" id="234267.Acid_3322"/>
<evidence type="ECO:0000259" key="5">
    <source>
        <dbReference type="Pfam" id="PF01814"/>
    </source>
</evidence>
<dbReference type="GO" id="GO:0046872">
    <property type="term" value="F:metal ion binding"/>
    <property type="evidence" value="ECO:0007669"/>
    <property type="project" value="UniProtKB-KW"/>
</dbReference>
<dbReference type="NCBIfam" id="TIGR03652">
    <property type="entry name" value="FeS_repair_RIC"/>
    <property type="match status" value="1"/>
</dbReference>
<organism evidence="6">
    <name type="scientific">Solibacter usitatus (strain Ellin6076)</name>
    <dbReference type="NCBI Taxonomy" id="234267"/>
    <lineage>
        <taxon>Bacteria</taxon>
        <taxon>Pseudomonadati</taxon>
        <taxon>Acidobacteriota</taxon>
        <taxon>Terriglobia</taxon>
        <taxon>Bryobacterales</taxon>
        <taxon>Solibacteraceae</taxon>
        <taxon>Candidatus Solibacter</taxon>
    </lineage>
</organism>
<comment type="subcellular location">
    <subcellularLocation>
        <location evidence="1">Cytoplasm</location>
    </subcellularLocation>
</comment>
<dbReference type="eggNOG" id="COG2846">
    <property type="taxonomic scope" value="Bacteria"/>
</dbReference>
<dbReference type="PANTHER" id="PTHR36438">
    <property type="entry name" value="IRON-SULFUR CLUSTER REPAIR PROTEIN YTFE"/>
    <property type="match status" value="1"/>
</dbReference>
<keyword evidence="2" id="KW-0963">Cytoplasm</keyword>
<dbReference type="Pfam" id="PF01814">
    <property type="entry name" value="Hemerythrin"/>
    <property type="match status" value="1"/>
</dbReference>
<dbReference type="HOGENOM" id="CLU_076075_0_1_0"/>
<dbReference type="OrthoDB" id="9797132at2"/>
<dbReference type="Gene3D" id="1.20.120.520">
    <property type="entry name" value="nmb1532 protein domain like"/>
    <property type="match status" value="1"/>
</dbReference>
<dbReference type="InterPro" id="IPR038062">
    <property type="entry name" value="ScdA-like_N_sf"/>
</dbReference>
<evidence type="ECO:0000256" key="1">
    <source>
        <dbReference type="ARBA" id="ARBA00004496"/>
    </source>
</evidence>
<dbReference type="EMBL" id="CP000473">
    <property type="protein sequence ID" value="ABJ84296.1"/>
    <property type="molecule type" value="Genomic_DNA"/>
</dbReference>
<dbReference type="KEGG" id="sus:Acid_3322"/>
<keyword evidence="4" id="KW-0408">Iron</keyword>
<dbReference type="Pfam" id="PF04405">
    <property type="entry name" value="ScdA_N"/>
    <property type="match status" value="1"/>
</dbReference>
<evidence type="ECO:0000256" key="4">
    <source>
        <dbReference type="ARBA" id="ARBA00023004"/>
    </source>
</evidence>
<gene>
    <name evidence="6" type="ordered locus">Acid_3322</name>
</gene>
<proteinExistence type="predicted"/>
<dbReference type="InParanoid" id="Q021S9"/>
<keyword evidence="3" id="KW-0479">Metal-binding</keyword>
<evidence type="ECO:0000256" key="2">
    <source>
        <dbReference type="ARBA" id="ARBA00022490"/>
    </source>
</evidence>
<feature type="domain" description="Hemerythrin-like" evidence="5">
    <location>
        <begin position="81"/>
        <end position="223"/>
    </location>
</feature>
<evidence type="ECO:0000313" key="6">
    <source>
        <dbReference type="EMBL" id="ABJ84296.1"/>
    </source>
</evidence>
<protein>
    <recommendedName>
        <fullName evidence="5">Hemerythrin-like domain-containing protein</fullName>
    </recommendedName>
</protein>
<name>Q021S9_SOLUE</name>
<dbReference type="Gene3D" id="1.10.3910.10">
    <property type="entry name" value="SP0561-like"/>
    <property type="match status" value="1"/>
</dbReference>
<dbReference type="InterPro" id="IPR012312">
    <property type="entry name" value="Hemerythrin-like"/>
</dbReference>
<dbReference type="FunCoup" id="Q021S9">
    <property type="interactions" value="5"/>
</dbReference>
<dbReference type="GO" id="GO:0005737">
    <property type="term" value="C:cytoplasm"/>
    <property type="evidence" value="ECO:0007669"/>
    <property type="project" value="UniProtKB-SubCell"/>
</dbReference>
<dbReference type="InterPro" id="IPR019903">
    <property type="entry name" value="RIC_family"/>
</dbReference>
<sequence length="226" mass="24804">MTTLTPERTVGQIAAALPASVRVFEKHGIDFCCGGSVPITDACRRAGVDAALLLHEIDQAGQAPAADATDWLTAPLPALMDHILDTHHVYMKAQLPRLEAMLAKVLEAHGDRHGETLRALAAVYGPMKAELDAHLLKEERILFPMIRTGQSNCGGVQNPIRVMLFEHDSAGDALAGMRRLTAGYTPPPDACNTFRALYYELSEMERDLHRHIHLENNILFPRALAE</sequence>